<protein>
    <recommendedName>
        <fullName evidence="3">ParA family protein</fullName>
    </recommendedName>
</protein>
<proteinExistence type="predicted"/>
<name>A0A2N9VP71_9HYPH</name>
<keyword evidence="2" id="KW-1185">Reference proteome</keyword>
<organism evidence="1 2">
    <name type="scientific">Phyllobacterium zundukense</name>
    <dbReference type="NCBI Taxonomy" id="1867719"/>
    <lineage>
        <taxon>Bacteria</taxon>
        <taxon>Pseudomonadati</taxon>
        <taxon>Pseudomonadota</taxon>
        <taxon>Alphaproteobacteria</taxon>
        <taxon>Hyphomicrobiales</taxon>
        <taxon>Phyllobacteriaceae</taxon>
        <taxon>Phyllobacterium</taxon>
    </lineage>
</organism>
<dbReference type="Gene3D" id="3.40.50.300">
    <property type="entry name" value="P-loop containing nucleotide triphosphate hydrolases"/>
    <property type="match status" value="1"/>
</dbReference>
<sequence>MLVFDDIRNLTRLFKSINLRSLGNRSYKRWYEHYARQRSQLALAIANLKGGVGKSVLTSLIAAEFAQ</sequence>
<dbReference type="KEGG" id="pht:BLM14_24570"/>
<accession>A0A2N9VP71</accession>
<gene>
    <name evidence="1" type="ORF">B5P45_28250</name>
</gene>
<evidence type="ECO:0008006" key="3">
    <source>
        <dbReference type="Google" id="ProtNLM"/>
    </source>
</evidence>
<dbReference type="InterPro" id="IPR027417">
    <property type="entry name" value="P-loop_NTPase"/>
</dbReference>
<comment type="caution">
    <text evidence="1">The sequence shown here is derived from an EMBL/GenBank/DDBJ whole genome shotgun (WGS) entry which is preliminary data.</text>
</comment>
<dbReference type="RefSeq" id="WP_100002730.1">
    <property type="nucleotide sequence ID" value="NZ_CP017942.1"/>
</dbReference>
<dbReference type="Proteomes" id="UP000232163">
    <property type="component" value="Unassembled WGS sequence"/>
</dbReference>
<dbReference type="EMBL" id="MZMT01000062">
    <property type="protein sequence ID" value="PIO41289.1"/>
    <property type="molecule type" value="Genomic_DNA"/>
</dbReference>
<dbReference type="AlphaFoldDB" id="A0A2N9VP71"/>
<evidence type="ECO:0000313" key="1">
    <source>
        <dbReference type="EMBL" id="PIO41289.1"/>
    </source>
</evidence>
<evidence type="ECO:0000313" key="2">
    <source>
        <dbReference type="Proteomes" id="UP000232163"/>
    </source>
</evidence>
<reference evidence="1 2" key="1">
    <citation type="journal article" date="2017" name="Int J Environ Stud">
        <title>Does the Miocene-Pliocene relict legume Oxytropis triphylla form nitrogen-fixing nodules with a combination of bacterial strains?</title>
        <authorList>
            <person name="Safronova V."/>
            <person name="Belimov A."/>
            <person name="Sazanova A."/>
            <person name="Kuznetsova I."/>
            <person name="Popova J."/>
            <person name="Andronov E."/>
            <person name="Verkhozina A."/>
            <person name="Tikhonovich I."/>
        </authorList>
    </citation>
    <scope>NUCLEOTIDE SEQUENCE [LARGE SCALE GENOMIC DNA]</scope>
    <source>
        <strain evidence="1 2">Tri-38</strain>
    </source>
</reference>